<feature type="domain" description="Alpha-glycerophosphate oxidase C-terminal" evidence="9">
    <location>
        <begin position="419"/>
        <end position="533"/>
    </location>
</feature>
<dbReference type="SUPFAM" id="SSF51905">
    <property type="entry name" value="FAD/NAD(P)-binding domain"/>
    <property type="match status" value="1"/>
</dbReference>
<dbReference type="NCBIfam" id="NF009906">
    <property type="entry name" value="PRK13369.1"/>
    <property type="match status" value="1"/>
</dbReference>
<dbReference type="NCBIfam" id="NF008899">
    <property type="entry name" value="PRK12266.1"/>
    <property type="match status" value="1"/>
</dbReference>
<evidence type="ECO:0000259" key="8">
    <source>
        <dbReference type="Pfam" id="PF01266"/>
    </source>
</evidence>
<dbReference type="Pfam" id="PF16901">
    <property type="entry name" value="DAO_C"/>
    <property type="match status" value="1"/>
</dbReference>
<dbReference type="InterPro" id="IPR006076">
    <property type="entry name" value="FAD-dep_OxRdtase"/>
</dbReference>
<dbReference type="PANTHER" id="PTHR11985">
    <property type="entry name" value="GLYCEROL-3-PHOSPHATE DEHYDROGENASE"/>
    <property type="match status" value="1"/>
</dbReference>
<dbReference type="RefSeq" id="WP_104356426.1">
    <property type="nucleotide sequence ID" value="NZ_CALFFA010000016.1"/>
</dbReference>
<proteinExistence type="inferred from homology"/>
<sequence length="553" mass="62039">MGDTRSAKVSEPSVKQTRSAGPAPAAVDASCDVLVVGGGINGAGIARDLAGRGLRVLLCEKDDIAQHTSSASTKLIHGGLRYLEYYEFSLVRKALIEREVLLRSAPHIMRPLRFVMPHDRSLRPVWMIRLGLFLYDHLARREVLPGSATIDLRRHEAGQPLKPAYTKGFVYSDGWVDDARLVVLNLLDAQQRGARILTRTRCIEARRCTHSWQAVLEGPGGQRTTVSARALVNAAGPWTEQFLREQARQHDTRSLRLVKGSHIVVRRMFDHPMAYIFQNPDKRIIFAIPYEQDYTLIGTTDVEHRGPVGQAQIDDSEIAYLCEQASRYFARPVTREDVVWTYSGVRPLLDDASGDPSAVTRDYLLELSAEQAGDDGQRRPAAPLLSVWGGKITTFRKLAEEAADLLCPALRHPSIGWTRHETLPGGDLSAYIGAPQRPDADFERFDQALAARHPWLPATLRRRLARCYGSRVDLILGRAQRLSDLGEEVAPQLYEAELHYLGQHEWARTGDDVLWRRTKLGLHMGPPEREAVARWFERAHETTQPVTLAAFQR</sequence>
<protein>
    <recommendedName>
        <fullName evidence="6">Glycerol-3-phosphate dehydrogenase</fullName>
        <ecNumber evidence="6">1.1.5.3</ecNumber>
    </recommendedName>
</protein>
<keyword evidence="4" id="KW-0274">FAD</keyword>
<evidence type="ECO:0000256" key="1">
    <source>
        <dbReference type="ARBA" id="ARBA00001974"/>
    </source>
</evidence>
<evidence type="ECO:0000256" key="5">
    <source>
        <dbReference type="ARBA" id="ARBA00023002"/>
    </source>
</evidence>
<feature type="domain" description="FAD dependent oxidoreductase" evidence="8">
    <location>
        <begin position="32"/>
        <end position="352"/>
    </location>
</feature>
<dbReference type="Gene3D" id="1.10.8.870">
    <property type="entry name" value="Alpha-glycerophosphate oxidase, cap domain"/>
    <property type="match status" value="1"/>
</dbReference>
<evidence type="ECO:0000256" key="3">
    <source>
        <dbReference type="ARBA" id="ARBA00022630"/>
    </source>
</evidence>
<dbReference type="GO" id="GO:0046168">
    <property type="term" value="P:glycerol-3-phosphate catabolic process"/>
    <property type="evidence" value="ECO:0007669"/>
    <property type="project" value="TreeGrafter"/>
</dbReference>
<feature type="region of interest" description="Disordered" evidence="7">
    <location>
        <begin position="1"/>
        <end position="24"/>
    </location>
</feature>
<dbReference type="InterPro" id="IPR036188">
    <property type="entry name" value="FAD/NAD-bd_sf"/>
</dbReference>
<reference evidence="10 11" key="1">
    <citation type="submission" date="2018-02" db="EMBL/GenBank/DDBJ databases">
        <title>Reclassifiation of [Polyangium] brachysporum DSM 7029 as Guopingzhaonella breviflexa gen. nov., sp. nov., a member of the family Comamonadaceae.</title>
        <authorList>
            <person name="Tang B."/>
        </authorList>
    </citation>
    <scope>NUCLEOTIDE SEQUENCE [LARGE SCALE GENOMIC DNA]</scope>
    <source>
        <strain evidence="10 11">DSM 15344</strain>
    </source>
</reference>
<comment type="catalytic activity">
    <reaction evidence="6">
        <text>a quinone + sn-glycerol 3-phosphate = dihydroxyacetone phosphate + a quinol</text>
        <dbReference type="Rhea" id="RHEA:18977"/>
        <dbReference type="ChEBI" id="CHEBI:24646"/>
        <dbReference type="ChEBI" id="CHEBI:57597"/>
        <dbReference type="ChEBI" id="CHEBI:57642"/>
        <dbReference type="ChEBI" id="CHEBI:132124"/>
        <dbReference type="EC" id="1.1.5.3"/>
    </reaction>
</comment>
<keyword evidence="11" id="KW-1185">Reference proteome</keyword>
<gene>
    <name evidence="10" type="ORF">C1702_03475</name>
</gene>
<keyword evidence="3 6" id="KW-0285">Flavoprotein</keyword>
<dbReference type="Pfam" id="PF01266">
    <property type="entry name" value="DAO"/>
    <property type="match status" value="1"/>
</dbReference>
<evidence type="ECO:0000256" key="4">
    <source>
        <dbReference type="ARBA" id="ARBA00022827"/>
    </source>
</evidence>
<dbReference type="GO" id="GO:0009331">
    <property type="term" value="C:glycerol-3-phosphate dehydrogenase (FAD) complex"/>
    <property type="evidence" value="ECO:0007669"/>
    <property type="project" value="UniProtKB-UniRule"/>
</dbReference>
<dbReference type="PROSITE" id="PS00977">
    <property type="entry name" value="FAD_G3PDH_1"/>
    <property type="match status" value="1"/>
</dbReference>
<keyword evidence="5 6" id="KW-0560">Oxidoreductase</keyword>
<dbReference type="Gene3D" id="6.10.250.1890">
    <property type="match status" value="1"/>
</dbReference>
<dbReference type="Proteomes" id="UP000239406">
    <property type="component" value="Unassembled WGS sequence"/>
</dbReference>
<dbReference type="GO" id="GO:0004368">
    <property type="term" value="F:glycerol-3-phosphate dehydrogenase (quinone) activity"/>
    <property type="evidence" value="ECO:0007669"/>
    <property type="project" value="UniProtKB-EC"/>
</dbReference>
<evidence type="ECO:0000313" key="10">
    <source>
        <dbReference type="EMBL" id="PPE71166.1"/>
    </source>
</evidence>
<dbReference type="Gene3D" id="3.30.9.10">
    <property type="entry name" value="D-Amino Acid Oxidase, subunit A, domain 2"/>
    <property type="match status" value="1"/>
</dbReference>
<comment type="caution">
    <text evidence="10">The sequence shown here is derived from an EMBL/GenBank/DDBJ whole genome shotgun (WGS) entry which is preliminary data.</text>
</comment>
<dbReference type="Gene3D" id="3.50.50.60">
    <property type="entry name" value="FAD/NAD(P)-binding domain"/>
    <property type="match status" value="1"/>
</dbReference>
<accession>A0A2S5T886</accession>
<organism evidence="10 11">
    <name type="scientific">Caldimonas thermodepolymerans</name>
    <dbReference type="NCBI Taxonomy" id="215580"/>
    <lineage>
        <taxon>Bacteria</taxon>
        <taxon>Pseudomonadati</taxon>
        <taxon>Pseudomonadota</taxon>
        <taxon>Betaproteobacteria</taxon>
        <taxon>Burkholderiales</taxon>
        <taxon>Sphaerotilaceae</taxon>
        <taxon>Caldimonas</taxon>
    </lineage>
</organism>
<evidence type="ECO:0000259" key="9">
    <source>
        <dbReference type="Pfam" id="PF16901"/>
    </source>
</evidence>
<dbReference type="OrthoDB" id="9766796at2"/>
<dbReference type="EC" id="1.1.5.3" evidence="6"/>
<comment type="cofactor">
    <cofactor evidence="1 6">
        <name>FAD</name>
        <dbReference type="ChEBI" id="CHEBI:57692"/>
    </cofactor>
</comment>
<evidence type="ECO:0000256" key="2">
    <source>
        <dbReference type="ARBA" id="ARBA00007330"/>
    </source>
</evidence>
<name>A0A2S5T886_9BURK</name>
<evidence type="ECO:0000313" key="11">
    <source>
        <dbReference type="Proteomes" id="UP000239406"/>
    </source>
</evidence>
<dbReference type="InterPro" id="IPR000447">
    <property type="entry name" value="G3P_DH_FAD-dep"/>
</dbReference>
<evidence type="ECO:0000256" key="7">
    <source>
        <dbReference type="SAM" id="MobiDB-lite"/>
    </source>
</evidence>
<dbReference type="PANTHER" id="PTHR11985:SF15">
    <property type="entry name" value="GLYCEROL-3-PHOSPHATE DEHYDROGENASE, MITOCHONDRIAL"/>
    <property type="match status" value="1"/>
</dbReference>
<dbReference type="InterPro" id="IPR038299">
    <property type="entry name" value="DAO_C_sf"/>
</dbReference>
<dbReference type="EMBL" id="PSNY01000003">
    <property type="protein sequence ID" value="PPE71166.1"/>
    <property type="molecule type" value="Genomic_DNA"/>
</dbReference>
<dbReference type="InterPro" id="IPR031656">
    <property type="entry name" value="DAO_C"/>
</dbReference>
<comment type="similarity">
    <text evidence="2 6">Belongs to the FAD-dependent glycerol-3-phosphate dehydrogenase family.</text>
</comment>
<dbReference type="AlphaFoldDB" id="A0A2S5T886"/>
<evidence type="ECO:0000256" key="6">
    <source>
        <dbReference type="RuleBase" id="RU361217"/>
    </source>
</evidence>
<dbReference type="PRINTS" id="PR01001">
    <property type="entry name" value="FADG3PDH"/>
</dbReference>